<proteinExistence type="predicted"/>
<dbReference type="CDD" id="cd08288">
    <property type="entry name" value="MDR_yhdh"/>
    <property type="match status" value="1"/>
</dbReference>
<dbReference type="EMBL" id="CP020465">
    <property type="protein sequence ID" value="ASP47066.1"/>
    <property type="molecule type" value="Genomic_DNA"/>
</dbReference>
<dbReference type="PANTHER" id="PTHR43677">
    <property type="entry name" value="SHORT-CHAIN DEHYDROGENASE/REDUCTASE"/>
    <property type="match status" value="1"/>
</dbReference>
<dbReference type="Pfam" id="PF00107">
    <property type="entry name" value="ADH_zinc_N"/>
    <property type="match status" value="1"/>
</dbReference>
<evidence type="ECO:0000313" key="2">
    <source>
        <dbReference type="EMBL" id="ASP47066.1"/>
    </source>
</evidence>
<dbReference type="InterPro" id="IPR013154">
    <property type="entry name" value="ADH-like_N"/>
</dbReference>
<dbReference type="SMART" id="SM00829">
    <property type="entry name" value="PKS_ER"/>
    <property type="match status" value="1"/>
</dbReference>
<dbReference type="InterPro" id="IPR036291">
    <property type="entry name" value="NAD(P)-bd_dom_sf"/>
</dbReference>
<dbReference type="InterPro" id="IPR014188">
    <property type="entry name" value="Acrylyl-CoA_reductase_AcuI"/>
</dbReference>
<dbReference type="Gene3D" id="3.90.180.10">
    <property type="entry name" value="Medium-chain alcohol dehydrogenases, catalytic domain"/>
    <property type="match status" value="1"/>
</dbReference>
<dbReference type="SUPFAM" id="SSF51735">
    <property type="entry name" value="NAD(P)-binding Rossmann-fold domains"/>
    <property type="match status" value="1"/>
</dbReference>
<dbReference type="InterPro" id="IPR013149">
    <property type="entry name" value="ADH-like_C"/>
</dbReference>
<dbReference type="InterPro" id="IPR020843">
    <property type="entry name" value="ER"/>
</dbReference>
<evidence type="ECO:0000259" key="1">
    <source>
        <dbReference type="SMART" id="SM00829"/>
    </source>
</evidence>
<reference evidence="2 3" key="1">
    <citation type="submission" date="2017-08" db="EMBL/GenBank/DDBJ databases">
        <title>Complete genome of Colwellia sp. NB097-1, a psychrophile bacterium ioslated from Bering Sea.</title>
        <authorList>
            <person name="Chen X."/>
        </authorList>
    </citation>
    <scope>NUCLEOTIDE SEQUENCE [LARGE SCALE GENOMIC DNA]</scope>
    <source>
        <strain evidence="2 3">NB097-1</strain>
    </source>
</reference>
<protein>
    <submittedName>
        <fullName evidence="2">Oxidoreductase</fullName>
    </submittedName>
</protein>
<evidence type="ECO:0000313" key="3">
    <source>
        <dbReference type="Proteomes" id="UP000202259"/>
    </source>
</evidence>
<dbReference type="GO" id="GO:0043957">
    <property type="term" value="F:acryloyl-CoA reductase (NADPH) activity"/>
    <property type="evidence" value="ECO:0007669"/>
    <property type="project" value="TreeGrafter"/>
</dbReference>
<dbReference type="InterPro" id="IPR011032">
    <property type="entry name" value="GroES-like_sf"/>
</dbReference>
<dbReference type="SUPFAM" id="SSF50129">
    <property type="entry name" value="GroES-like"/>
    <property type="match status" value="1"/>
</dbReference>
<sequence length="328" mass="34816">MFKSLVIDKNDSQGYHTGIKELSEEDLNDGDVLIKVLYSTINYKDALAITGKVPVIRRFPMIPGIDLVGVVEQCDNDKFNIGDHVLLNGYGVGEKYLGGLSQKARIKSEFLIPLPEGITPFNSMAIGTAGYTAMLCVMALEKHGITPESGNILVTGATGGVGSFAIRILAELGYTITASTGSEQQAAYLKKLGAKEIIDRAELTAPGKPLMKERWAAAIDSVGSTTLANVCASINYGGCVAACGLAQGMDFPSTVAPFILRGVSLLGIDSVMRPQQDRLEAWSRLEQTQIADKISQIATTVGLHDAIAVADKLLNGEVTGRVVVDVNA</sequence>
<keyword evidence="3" id="KW-1185">Reference proteome</keyword>
<dbReference type="RefSeq" id="WP_081149520.1">
    <property type="nucleotide sequence ID" value="NZ_CP020465.1"/>
</dbReference>
<dbReference type="Proteomes" id="UP000202259">
    <property type="component" value="Chromosome"/>
</dbReference>
<dbReference type="NCBIfam" id="TIGR02823">
    <property type="entry name" value="oxido_YhdH"/>
    <property type="match status" value="1"/>
</dbReference>
<gene>
    <name evidence="2" type="ORF">B5D82_04340</name>
</gene>
<dbReference type="Pfam" id="PF08240">
    <property type="entry name" value="ADH_N"/>
    <property type="match status" value="1"/>
</dbReference>
<dbReference type="AlphaFoldDB" id="A0A222G582"/>
<dbReference type="PANTHER" id="PTHR43677:SF1">
    <property type="entry name" value="ACRYLYL-COA REDUCTASE ACUI-RELATED"/>
    <property type="match status" value="1"/>
</dbReference>
<dbReference type="InterPro" id="IPR051397">
    <property type="entry name" value="Zn-ADH-like_protein"/>
</dbReference>
<accession>A0A222G582</accession>
<feature type="domain" description="Enoyl reductase (ER)" evidence="1">
    <location>
        <begin position="18"/>
        <end position="324"/>
    </location>
</feature>
<dbReference type="OrthoDB" id="9782155at2"/>
<organism evidence="2 3">
    <name type="scientific">Cognaticolwellia beringensis</name>
    <dbReference type="NCBI Taxonomy" id="1967665"/>
    <lineage>
        <taxon>Bacteria</taxon>
        <taxon>Pseudomonadati</taxon>
        <taxon>Pseudomonadota</taxon>
        <taxon>Gammaproteobacteria</taxon>
        <taxon>Alteromonadales</taxon>
        <taxon>Colwelliaceae</taxon>
        <taxon>Cognaticolwellia</taxon>
    </lineage>
</organism>
<name>A0A222G582_9GAMM</name>
<dbReference type="KEGG" id="cber:B5D82_04340"/>
<dbReference type="Gene3D" id="3.40.50.720">
    <property type="entry name" value="NAD(P)-binding Rossmann-like Domain"/>
    <property type="match status" value="1"/>
</dbReference>